<evidence type="ECO:0000256" key="9">
    <source>
        <dbReference type="ARBA" id="ARBA00022840"/>
    </source>
</evidence>
<dbReference type="AlphaFoldDB" id="A0A024FZL0"/>
<dbReference type="EC" id="2.7.1.33" evidence="4"/>
<comment type="similarity">
    <text evidence="11">Belongs to the type II pantothenate kinase family.</text>
</comment>
<comment type="pathway">
    <text evidence="3">Cofactor biosynthesis; coenzyme A biosynthesis; CoA from (R)-pantothenate: step 1/5.</text>
</comment>
<dbReference type="GO" id="GO:0005524">
    <property type="term" value="F:ATP binding"/>
    <property type="evidence" value="ECO:0007669"/>
    <property type="project" value="UniProtKB-KW"/>
</dbReference>
<evidence type="ECO:0000256" key="6">
    <source>
        <dbReference type="ARBA" id="ARBA00022679"/>
    </source>
</evidence>
<evidence type="ECO:0000256" key="2">
    <source>
        <dbReference type="ARBA" id="ARBA00004496"/>
    </source>
</evidence>
<evidence type="ECO:0000313" key="14">
    <source>
        <dbReference type="Proteomes" id="UP000053237"/>
    </source>
</evidence>
<dbReference type="Gene3D" id="3.30.420.40">
    <property type="match status" value="1"/>
</dbReference>
<dbReference type="Proteomes" id="UP000053237">
    <property type="component" value="Unassembled WGS sequence"/>
</dbReference>
<dbReference type="GO" id="GO:0004594">
    <property type="term" value="F:pantothenate kinase activity"/>
    <property type="evidence" value="ECO:0007669"/>
    <property type="project" value="UniProtKB-EC"/>
</dbReference>
<evidence type="ECO:0000256" key="1">
    <source>
        <dbReference type="ARBA" id="ARBA00001206"/>
    </source>
</evidence>
<dbReference type="PANTHER" id="PTHR12280:SF30">
    <property type="entry name" value="FUMBLE"/>
    <property type="match status" value="1"/>
</dbReference>
<gene>
    <name evidence="13" type="ORF">BN9_006250</name>
</gene>
<comment type="subcellular location">
    <subcellularLocation>
        <location evidence="2">Cytoplasm</location>
    </subcellularLocation>
</comment>
<comment type="catalytic activity">
    <reaction evidence="1">
        <text>(R)-pantothenate + ATP = (R)-4'-phosphopantothenate + ADP + H(+)</text>
        <dbReference type="Rhea" id="RHEA:16373"/>
        <dbReference type="ChEBI" id="CHEBI:10986"/>
        <dbReference type="ChEBI" id="CHEBI:15378"/>
        <dbReference type="ChEBI" id="CHEBI:29032"/>
        <dbReference type="ChEBI" id="CHEBI:30616"/>
        <dbReference type="ChEBI" id="CHEBI:456216"/>
        <dbReference type="EC" id="2.7.1.33"/>
    </reaction>
</comment>
<dbReference type="FunFam" id="3.30.420.40:FF:000025">
    <property type="entry name" value="pantothenate kinase 2, mitochondrial"/>
    <property type="match status" value="1"/>
</dbReference>
<reference evidence="13 14" key="1">
    <citation type="submission" date="2012-05" db="EMBL/GenBank/DDBJ databases">
        <title>Recombination and specialization in a pathogen metapopulation.</title>
        <authorList>
            <person name="Gardiner A."/>
            <person name="Kemen E."/>
            <person name="Schultz-Larsen T."/>
            <person name="MacLean D."/>
            <person name="Van Oosterhout C."/>
            <person name="Jones J.D.G."/>
        </authorList>
    </citation>
    <scope>NUCLEOTIDE SEQUENCE [LARGE SCALE GENOMIC DNA]</scope>
    <source>
        <strain evidence="13 14">Ac Nc2</strain>
    </source>
</reference>
<dbReference type="InterPro" id="IPR043129">
    <property type="entry name" value="ATPase_NBD"/>
</dbReference>
<evidence type="ECO:0000256" key="8">
    <source>
        <dbReference type="ARBA" id="ARBA00022777"/>
    </source>
</evidence>
<proteinExistence type="inferred from homology"/>
<keyword evidence="12" id="KW-0812">Transmembrane</keyword>
<evidence type="ECO:0000256" key="7">
    <source>
        <dbReference type="ARBA" id="ARBA00022741"/>
    </source>
</evidence>
<dbReference type="Pfam" id="PF03630">
    <property type="entry name" value="Fumble"/>
    <property type="match status" value="1"/>
</dbReference>
<dbReference type="SUPFAM" id="SSF53067">
    <property type="entry name" value="Actin-like ATPase domain"/>
    <property type="match status" value="2"/>
</dbReference>
<protein>
    <recommendedName>
        <fullName evidence="4">pantothenate kinase</fullName>
        <ecNumber evidence="4">2.7.1.33</ecNumber>
    </recommendedName>
</protein>
<evidence type="ECO:0000313" key="13">
    <source>
        <dbReference type="EMBL" id="CCI39842.1"/>
    </source>
</evidence>
<dbReference type="NCBIfam" id="TIGR00555">
    <property type="entry name" value="panK_eukar"/>
    <property type="match status" value="1"/>
</dbReference>
<dbReference type="OrthoDB" id="275583at2759"/>
<dbReference type="Gene3D" id="3.30.420.510">
    <property type="match status" value="1"/>
</dbReference>
<dbReference type="GO" id="GO:0005829">
    <property type="term" value="C:cytosol"/>
    <property type="evidence" value="ECO:0007669"/>
    <property type="project" value="TreeGrafter"/>
</dbReference>
<dbReference type="PANTHER" id="PTHR12280">
    <property type="entry name" value="PANTOTHENATE KINASE"/>
    <property type="match status" value="1"/>
</dbReference>
<dbReference type="STRING" id="65357.A0A024FZL0"/>
<evidence type="ECO:0000256" key="3">
    <source>
        <dbReference type="ARBA" id="ARBA00005225"/>
    </source>
</evidence>
<keyword evidence="5" id="KW-0963">Cytoplasm</keyword>
<evidence type="ECO:0000256" key="4">
    <source>
        <dbReference type="ARBA" id="ARBA00012102"/>
    </source>
</evidence>
<evidence type="ECO:0000256" key="11">
    <source>
        <dbReference type="ARBA" id="ARBA00060870"/>
    </source>
</evidence>
<dbReference type="EMBL" id="CAIX01000004">
    <property type="protein sequence ID" value="CCI39842.1"/>
    <property type="molecule type" value="Genomic_DNA"/>
</dbReference>
<feature type="transmembrane region" description="Helical" evidence="12">
    <location>
        <begin position="6"/>
        <end position="28"/>
    </location>
</feature>
<keyword evidence="12" id="KW-0472">Membrane</keyword>
<sequence>MAKAPITSKWITSAFLFFSSSILYLSYLRNKHRKSQWRRKILFKRISEQSDLGKYFGMDIGGTLAKVVYLEKHHPVESEKCTDANPKRSRSPSLEVVRGEMNKFVNENEHFGQTGVRDVRLHMHLKEFEGTFHFIRFESNYTAEAISLISEHGLNQSLRILPCTGGGAYKYAQLFSDMAAIELKKYDEIECILRGLNLLLATVPDEVFTFEDMDLESFSASRVRTVPFDQDKVFPYLLVSIGSGVSILHVKGPENFDRVSGSSIGGGTYWGLCRLLTKCKSYDEALDVCVHGTNSTVDMSVGDIYGGAYDKFDLPASTVASSFGKMISARNSVCDADLARALLVMITQNIGQIAFLNSCLYKTKQIYFVGNFLRHNKISSRTLAYAIDFWSKGTMEARFCHHEGYLGALGAFFMNAQVSDIYTEVFSAGQGTTKATTCDEANLKNSSL</sequence>
<dbReference type="InterPro" id="IPR004567">
    <property type="entry name" value="Type_II_PanK"/>
</dbReference>
<keyword evidence="14" id="KW-1185">Reference proteome</keyword>
<keyword evidence="9" id="KW-0067">ATP-binding</keyword>
<dbReference type="InParanoid" id="A0A024FZL0"/>
<evidence type="ECO:0000256" key="5">
    <source>
        <dbReference type="ARBA" id="ARBA00022490"/>
    </source>
</evidence>
<evidence type="ECO:0000256" key="12">
    <source>
        <dbReference type="SAM" id="Phobius"/>
    </source>
</evidence>
<keyword evidence="7" id="KW-0547">Nucleotide-binding</keyword>
<keyword evidence="10" id="KW-0173">Coenzyme A biosynthesis</keyword>
<accession>A0A024FZL0</accession>
<dbReference type="GO" id="GO:0005634">
    <property type="term" value="C:nucleus"/>
    <property type="evidence" value="ECO:0007669"/>
    <property type="project" value="TreeGrafter"/>
</dbReference>
<dbReference type="CDD" id="cd24122">
    <property type="entry name" value="ASKHA_NBD_PanK-II_Pank1-like"/>
    <property type="match status" value="1"/>
</dbReference>
<keyword evidence="8" id="KW-0418">Kinase</keyword>
<dbReference type="GO" id="GO:0015937">
    <property type="term" value="P:coenzyme A biosynthetic process"/>
    <property type="evidence" value="ECO:0007669"/>
    <property type="project" value="UniProtKB-KW"/>
</dbReference>
<name>A0A024FZL0_9STRA</name>
<organism evidence="13 14">
    <name type="scientific">Albugo candida</name>
    <dbReference type="NCBI Taxonomy" id="65357"/>
    <lineage>
        <taxon>Eukaryota</taxon>
        <taxon>Sar</taxon>
        <taxon>Stramenopiles</taxon>
        <taxon>Oomycota</taxon>
        <taxon>Peronosporomycetes</taxon>
        <taxon>Albuginales</taxon>
        <taxon>Albuginaceae</taxon>
        <taxon>Albugo</taxon>
    </lineage>
</organism>
<keyword evidence="12" id="KW-1133">Transmembrane helix</keyword>
<evidence type="ECO:0000256" key="10">
    <source>
        <dbReference type="ARBA" id="ARBA00022993"/>
    </source>
</evidence>
<comment type="caution">
    <text evidence="13">The sequence shown here is derived from an EMBL/GenBank/DDBJ whole genome shotgun (WGS) entry which is preliminary data.</text>
</comment>
<keyword evidence="6" id="KW-0808">Transferase</keyword>